<dbReference type="GO" id="GO:0004674">
    <property type="term" value="F:protein serine/threonine kinase activity"/>
    <property type="evidence" value="ECO:0007669"/>
    <property type="project" value="UniProtKB-KW"/>
</dbReference>
<evidence type="ECO:0000256" key="8">
    <source>
        <dbReference type="ARBA" id="ARBA00022840"/>
    </source>
</evidence>
<feature type="region of interest" description="Disordered" evidence="14">
    <location>
        <begin position="657"/>
        <end position="682"/>
    </location>
</feature>
<gene>
    <name evidence="19" type="ORF">M6B38_107720</name>
</gene>
<dbReference type="InterPro" id="IPR011009">
    <property type="entry name" value="Kinase-like_dom_sf"/>
</dbReference>
<dbReference type="Pfam" id="PF13947">
    <property type="entry name" value="GUB_WAK_bind"/>
    <property type="match status" value="1"/>
</dbReference>
<evidence type="ECO:0000259" key="18">
    <source>
        <dbReference type="PROSITE" id="PS50026"/>
    </source>
</evidence>
<dbReference type="GO" id="GO:0005886">
    <property type="term" value="C:plasma membrane"/>
    <property type="evidence" value="ECO:0007669"/>
    <property type="project" value="UniProtKB-ARBA"/>
</dbReference>
<comment type="caution">
    <text evidence="12">Lacks conserved residue(s) required for the propagation of feature annotation.</text>
</comment>
<evidence type="ECO:0000256" key="4">
    <source>
        <dbReference type="ARBA" id="ARBA00022692"/>
    </source>
</evidence>
<keyword evidence="3" id="KW-0808">Transferase</keyword>
<evidence type="ECO:0000256" key="6">
    <source>
        <dbReference type="ARBA" id="ARBA00022741"/>
    </source>
</evidence>
<evidence type="ECO:0000256" key="9">
    <source>
        <dbReference type="ARBA" id="ARBA00022989"/>
    </source>
</evidence>
<keyword evidence="12" id="KW-1015">Disulfide bond</keyword>
<evidence type="ECO:0000256" key="5">
    <source>
        <dbReference type="ARBA" id="ARBA00022729"/>
    </source>
</evidence>
<dbReference type="PANTHER" id="PTHR46008">
    <property type="entry name" value="LEAF RUST 10 DISEASE-RESISTANCE LOCUS RECEPTOR-LIKE PROTEIN KINASE-LIKE 1.4"/>
    <property type="match status" value="1"/>
</dbReference>
<feature type="chain" id="PRO_5043612726" evidence="16">
    <location>
        <begin position="23"/>
        <end position="682"/>
    </location>
</feature>
<feature type="domain" description="Protein kinase" evidence="17">
    <location>
        <begin position="351"/>
        <end position="632"/>
    </location>
</feature>
<dbReference type="Pfam" id="PF07714">
    <property type="entry name" value="PK_Tyr_Ser-Thr"/>
    <property type="match status" value="1"/>
</dbReference>
<evidence type="ECO:0000256" key="13">
    <source>
        <dbReference type="PROSITE-ProRule" id="PRU10141"/>
    </source>
</evidence>
<keyword evidence="20" id="KW-1185">Reference proteome</keyword>
<evidence type="ECO:0000256" key="7">
    <source>
        <dbReference type="ARBA" id="ARBA00022777"/>
    </source>
</evidence>
<dbReference type="SMART" id="SM00220">
    <property type="entry name" value="S_TKc"/>
    <property type="match status" value="1"/>
</dbReference>
<feature type="transmembrane region" description="Helical" evidence="15">
    <location>
        <begin position="273"/>
        <end position="297"/>
    </location>
</feature>
<comment type="subcellular location">
    <subcellularLocation>
        <location evidence="1">Membrane</location>
        <topology evidence="1">Single-pass membrane protein</topology>
    </subcellularLocation>
</comment>
<comment type="caution">
    <text evidence="19">The sequence shown here is derived from an EMBL/GenBank/DDBJ whole genome shotgun (WGS) entry which is preliminary data.</text>
</comment>
<keyword evidence="19" id="KW-0675">Receptor</keyword>
<dbReference type="PROSITE" id="PS50011">
    <property type="entry name" value="PROTEIN_KINASE_DOM"/>
    <property type="match status" value="1"/>
</dbReference>
<feature type="signal peptide" evidence="16">
    <location>
        <begin position="1"/>
        <end position="22"/>
    </location>
</feature>
<name>A0AAX6EGY5_IRIPA</name>
<keyword evidence="2" id="KW-0723">Serine/threonine-protein kinase</keyword>
<feature type="compositionally biased region" description="Polar residues" evidence="14">
    <location>
        <begin position="660"/>
        <end position="682"/>
    </location>
</feature>
<keyword evidence="6 13" id="KW-0547">Nucleotide-binding</keyword>
<dbReference type="GO" id="GO:0030247">
    <property type="term" value="F:polysaccharide binding"/>
    <property type="evidence" value="ECO:0007669"/>
    <property type="project" value="InterPro"/>
</dbReference>
<dbReference type="FunFam" id="1.10.510.10:FF:000161">
    <property type="entry name" value="Wall-associated receptor kinase-like 20"/>
    <property type="match status" value="1"/>
</dbReference>
<dbReference type="Pfam" id="PF14380">
    <property type="entry name" value="WAK_assoc"/>
    <property type="match status" value="1"/>
</dbReference>
<dbReference type="CDD" id="cd14066">
    <property type="entry name" value="STKc_IRAK"/>
    <property type="match status" value="1"/>
</dbReference>
<evidence type="ECO:0000256" key="15">
    <source>
        <dbReference type="SAM" id="Phobius"/>
    </source>
</evidence>
<dbReference type="InterPro" id="IPR000742">
    <property type="entry name" value="EGF"/>
</dbReference>
<keyword evidence="11" id="KW-0325">Glycoprotein</keyword>
<evidence type="ECO:0000313" key="19">
    <source>
        <dbReference type="EMBL" id="KAJ6803284.1"/>
    </source>
</evidence>
<evidence type="ECO:0000256" key="14">
    <source>
        <dbReference type="SAM" id="MobiDB-lite"/>
    </source>
</evidence>
<feature type="disulfide bond" evidence="12">
    <location>
        <begin position="248"/>
        <end position="257"/>
    </location>
</feature>
<evidence type="ECO:0000256" key="1">
    <source>
        <dbReference type="ARBA" id="ARBA00004167"/>
    </source>
</evidence>
<evidence type="ECO:0000256" key="16">
    <source>
        <dbReference type="SAM" id="SignalP"/>
    </source>
</evidence>
<dbReference type="InterPro" id="IPR001245">
    <property type="entry name" value="Ser-Thr/Tyr_kinase_cat_dom"/>
</dbReference>
<dbReference type="GO" id="GO:0005524">
    <property type="term" value="F:ATP binding"/>
    <property type="evidence" value="ECO:0007669"/>
    <property type="project" value="UniProtKB-UniRule"/>
</dbReference>
<keyword evidence="10 15" id="KW-0472">Membrane</keyword>
<evidence type="ECO:0000256" key="3">
    <source>
        <dbReference type="ARBA" id="ARBA00022679"/>
    </source>
</evidence>
<dbReference type="PANTHER" id="PTHR46008:SF53">
    <property type="entry name" value="OS05G0550800 PROTEIN"/>
    <property type="match status" value="1"/>
</dbReference>
<evidence type="ECO:0000256" key="12">
    <source>
        <dbReference type="PROSITE-ProRule" id="PRU00076"/>
    </source>
</evidence>
<dbReference type="Gene3D" id="1.10.510.10">
    <property type="entry name" value="Transferase(Phosphotransferase) domain 1"/>
    <property type="match status" value="1"/>
</dbReference>
<dbReference type="PROSITE" id="PS00107">
    <property type="entry name" value="PROTEIN_KINASE_ATP"/>
    <property type="match status" value="1"/>
</dbReference>
<keyword evidence="12" id="KW-0245">EGF-like domain</keyword>
<dbReference type="InterPro" id="IPR000719">
    <property type="entry name" value="Prot_kinase_dom"/>
</dbReference>
<reference evidence="19" key="2">
    <citation type="submission" date="2023-04" db="EMBL/GenBank/DDBJ databases">
        <authorList>
            <person name="Bruccoleri R.E."/>
            <person name="Oakeley E.J."/>
            <person name="Faust A.-M."/>
            <person name="Dessus-Babus S."/>
            <person name="Altorfer M."/>
            <person name="Burckhardt D."/>
            <person name="Oertli M."/>
            <person name="Naumann U."/>
            <person name="Petersen F."/>
            <person name="Wong J."/>
        </authorList>
    </citation>
    <scope>NUCLEOTIDE SEQUENCE</scope>
    <source>
        <strain evidence="19">GSM-AAB239-AS_SAM_17_03QT</strain>
        <tissue evidence="19">Leaf</tissue>
    </source>
</reference>
<feature type="binding site" evidence="13">
    <location>
        <position position="379"/>
    </location>
    <ligand>
        <name>ATP</name>
        <dbReference type="ChEBI" id="CHEBI:30616"/>
    </ligand>
</feature>
<dbReference type="Proteomes" id="UP001140949">
    <property type="component" value="Unassembled WGS sequence"/>
</dbReference>
<proteinExistence type="predicted"/>
<dbReference type="SUPFAM" id="SSF56112">
    <property type="entry name" value="Protein kinase-like (PK-like)"/>
    <property type="match status" value="1"/>
</dbReference>
<dbReference type="PROSITE" id="PS00108">
    <property type="entry name" value="PROTEIN_KINASE_ST"/>
    <property type="match status" value="1"/>
</dbReference>
<dbReference type="EMBL" id="JANAVB010036615">
    <property type="protein sequence ID" value="KAJ6803284.1"/>
    <property type="molecule type" value="Genomic_DNA"/>
</dbReference>
<accession>A0AAX6EGY5</accession>
<organism evidence="19 20">
    <name type="scientific">Iris pallida</name>
    <name type="common">Sweet iris</name>
    <dbReference type="NCBI Taxonomy" id="29817"/>
    <lineage>
        <taxon>Eukaryota</taxon>
        <taxon>Viridiplantae</taxon>
        <taxon>Streptophyta</taxon>
        <taxon>Embryophyta</taxon>
        <taxon>Tracheophyta</taxon>
        <taxon>Spermatophyta</taxon>
        <taxon>Magnoliopsida</taxon>
        <taxon>Liliopsida</taxon>
        <taxon>Asparagales</taxon>
        <taxon>Iridaceae</taxon>
        <taxon>Iridoideae</taxon>
        <taxon>Irideae</taxon>
        <taxon>Iris</taxon>
    </lineage>
</organism>
<evidence type="ECO:0000256" key="2">
    <source>
        <dbReference type="ARBA" id="ARBA00022527"/>
    </source>
</evidence>
<evidence type="ECO:0000256" key="10">
    <source>
        <dbReference type="ARBA" id="ARBA00023136"/>
    </source>
</evidence>
<protein>
    <submittedName>
        <fullName evidence="19">LEAF RUST 10 DISEASE-RESISTANCE LOCUS RECEPTOR-LIKE PROTEIN KINASE-like 1.2</fullName>
    </submittedName>
</protein>
<dbReference type="InterPro" id="IPR032872">
    <property type="entry name" value="WAK_assoc_C"/>
</dbReference>
<keyword evidence="8 13" id="KW-0067">ATP-binding</keyword>
<dbReference type="InterPro" id="IPR008271">
    <property type="entry name" value="Ser/Thr_kinase_AS"/>
</dbReference>
<dbReference type="AlphaFoldDB" id="A0AAX6EGY5"/>
<evidence type="ECO:0000256" key="11">
    <source>
        <dbReference type="ARBA" id="ARBA00023180"/>
    </source>
</evidence>
<feature type="domain" description="EGF-like" evidence="18">
    <location>
        <begin position="219"/>
        <end position="258"/>
    </location>
</feature>
<keyword evidence="7 19" id="KW-0418">Kinase</keyword>
<evidence type="ECO:0000259" key="17">
    <source>
        <dbReference type="PROSITE" id="PS50011"/>
    </source>
</evidence>
<keyword evidence="9 15" id="KW-1133">Transmembrane helix</keyword>
<dbReference type="InterPro" id="IPR017441">
    <property type="entry name" value="Protein_kinase_ATP_BS"/>
</dbReference>
<sequence length="682" mass="75061">MKMMHLSYLPLLLLFSTTTSHSEPAGYSDCAPSPYVCGDASFAIGYPFHVDGRHDYCGYPNFYLSCTSNDTLTITISNKNFQVTYIDYDNRLLYLVDPAFVRPQSCPQPHNTTVDPTLFRVSDRNTNLTLFINCTASSSTIPYMYYDLLCMSFSWTGQHSYYRLDNGTTSTNGDDASGMGCSSTVVVPMAQDAAARLANRELDFGAALQQGFSVNWLPGMDWCGSKCVGSGGTCGYNASSPGDHTCFCPNGTFIDSCPSSNTWPTGKKSSRSWIVILGVLASVTGFVLVCGLCLLCYKRRYKQRLYSSTLIGPNSSVGTPSSKKNVVESTSFHCHTHLFSYEELAEATRGFDPSQEIGDGGYGSVYKGVLRDGRTVAVKRLYETSYKRVEQFVNEVEILSGLRHPNLVTLYGCTSPRSPTLLLVYEFVPNGTLADHLHDPLRSRSLPLPVRLSMAVDAASALSYLHSMDIIHRDVKTHNILVDQHYRVKVADFGLSRLFPADATHVSTAPQGTPGYLDPEYHRFYQLTDKSDVYSYGVVLMELLSSRPAVDVGKQPNEISLAMMAVNKIQKGELDFVDPALLTGSCGQAEEAHGAVVAQVAELAFRCLQMDREMRPSIKEVLEELREVSRVLRSSGGEEADGEFKAAARDDLRLLKDSTAPFSPNSVTHEWTSRSTTPNASK</sequence>
<keyword evidence="5 16" id="KW-0732">Signal</keyword>
<evidence type="ECO:0000313" key="20">
    <source>
        <dbReference type="Proteomes" id="UP001140949"/>
    </source>
</evidence>
<dbReference type="InterPro" id="IPR025287">
    <property type="entry name" value="WAK_GUB"/>
</dbReference>
<dbReference type="Gene3D" id="3.30.200.20">
    <property type="entry name" value="Phosphorylase Kinase, domain 1"/>
    <property type="match status" value="1"/>
</dbReference>
<reference evidence="19" key="1">
    <citation type="journal article" date="2023" name="GigaByte">
        <title>Genome assembly of the bearded iris, Iris pallida Lam.</title>
        <authorList>
            <person name="Bruccoleri R.E."/>
            <person name="Oakeley E.J."/>
            <person name="Faust A.M.E."/>
            <person name="Altorfer M."/>
            <person name="Dessus-Babus S."/>
            <person name="Burckhardt D."/>
            <person name="Oertli M."/>
            <person name="Naumann U."/>
            <person name="Petersen F."/>
            <person name="Wong J."/>
        </authorList>
    </citation>
    <scope>NUCLEOTIDE SEQUENCE</scope>
    <source>
        <strain evidence="19">GSM-AAB239-AS_SAM_17_03QT</strain>
    </source>
</reference>
<dbReference type="PROSITE" id="PS50026">
    <property type="entry name" value="EGF_3"/>
    <property type="match status" value="1"/>
</dbReference>
<keyword evidence="4 15" id="KW-0812">Transmembrane</keyword>